<sequence length="222" mass="23776">MVIVVLLVALLVAPMVSPSRLAAQVHEHAASAPASDARLQLVLGGPHLILYHAGYLALGEGQVANLQRLRRAVCDAEAVYVERTAGWRDRMSALLADTVSLSRESKAALTTLSGLPDAMNAMAAAETAWLTALLRARRDALGVLTTPQRAQLSTLRDHWVRESLAMIEESTRPGQRGHPGTQLPIRVPGMVVGTTTLLPYCESLHGPSMHISVPGVPPLINR</sequence>
<gene>
    <name evidence="2" type="ORF">GEMMAAP_19600</name>
</gene>
<proteinExistence type="predicted"/>
<feature type="signal peptide" evidence="1">
    <location>
        <begin position="1"/>
        <end position="22"/>
    </location>
</feature>
<accession>A0A143BMR2</accession>
<organism evidence="2 3">
    <name type="scientific">Gemmatimonas phototrophica</name>
    <dbReference type="NCBI Taxonomy" id="1379270"/>
    <lineage>
        <taxon>Bacteria</taxon>
        <taxon>Pseudomonadati</taxon>
        <taxon>Gemmatimonadota</taxon>
        <taxon>Gemmatimonadia</taxon>
        <taxon>Gemmatimonadales</taxon>
        <taxon>Gemmatimonadaceae</taxon>
        <taxon>Gemmatimonas</taxon>
    </lineage>
</organism>
<name>A0A143BMR2_9BACT</name>
<protein>
    <recommendedName>
        <fullName evidence="4">DUF4439 domain-containing protein</fullName>
    </recommendedName>
</protein>
<dbReference type="AlphaFoldDB" id="A0A143BMR2"/>
<keyword evidence="3" id="KW-1185">Reference proteome</keyword>
<dbReference type="Proteomes" id="UP000076404">
    <property type="component" value="Chromosome"/>
</dbReference>
<evidence type="ECO:0000313" key="2">
    <source>
        <dbReference type="EMBL" id="AMW06399.1"/>
    </source>
</evidence>
<reference evidence="2 3" key="1">
    <citation type="journal article" date="2014" name="Proc. Natl. Acad. Sci. U.S.A.">
        <title>Functional type 2 photosynthetic reaction centers found in the rare bacterial phylum Gemmatimonadetes.</title>
        <authorList>
            <person name="Zeng Y."/>
            <person name="Feng F."/>
            <person name="Medova H."/>
            <person name="Dean J."/>
            <person name="Koblizek M."/>
        </authorList>
    </citation>
    <scope>NUCLEOTIDE SEQUENCE [LARGE SCALE GENOMIC DNA]</scope>
    <source>
        <strain evidence="2 3">AP64</strain>
    </source>
</reference>
<evidence type="ECO:0000256" key="1">
    <source>
        <dbReference type="SAM" id="SignalP"/>
    </source>
</evidence>
<reference evidence="2 3" key="2">
    <citation type="journal article" date="2016" name="Environ. Microbiol. Rep.">
        <title>Metagenomic evidence for the presence of phototrophic Gemmatimonadetes bacteria in diverse environments.</title>
        <authorList>
            <person name="Zeng Y."/>
            <person name="Baumbach J."/>
            <person name="Barbosa E.G."/>
            <person name="Azevedo V."/>
            <person name="Zhang C."/>
            <person name="Koblizek M."/>
        </authorList>
    </citation>
    <scope>NUCLEOTIDE SEQUENCE [LARGE SCALE GENOMIC DNA]</scope>
    <source>
        <strain evidence="2 3">AP64</strain>
    </source>
</reference>
<evidence type="ECO:0008006" key="4">
    <source>
        <dbReference type="Google" id="ProtNLM"/>
    </source>
</evidence>
<dbReference type="RefSeq" id="WP_026848896.1">
    <property type="nucleotide sequence ID" value="NZ_CP011454.1"/>
</dbReference>
<dbReference type="EMBL" id="CP011454">
    <property type="protein sequence ID" value="AMW06399.1"/>
    <property type="molecule type" value="Genomic_DNA"/>
</dbReference>
<dbReference type="KEGG" id="gph:GEMMAAP_19600"/>
<evidence type="ECO:0000313" key="3">
    <source>
        <dbReference type="Proteomes" id="UP000076404"/>
    </source>
</evidence>
<feature type="chain" id="PRO_5007506626" description="DUF4439 domain-containing protein" evidence="1">
    <location>
        <begin position="23"/>
        <end position="222"/>
    </location>
</feature>
<keyword evidence="1" id="KW-0732">Signal</keyword>